<feature type="signal peptide" evidence="1">
    <location>
        <begin position="1"/>
        <end position="23"/>
    </location>
</feature>
<organism evidence="3 4">
    <name type="scientific">Phytophthora infestans</name>
    <name type="common">Potato late blight agent</name>
    <name type="synonym">Botrytis infestans</name>
    <dbReference type="NCBI Taxonomy" id="4787"/>
    <lineage>
        <taxon>Eukaryota</taxon>
        <taxon>Sar</taxon>
        <taxon>Stramenopiles</taxon>
        <taxon>Oomycota</taxon>
        <taxon>Peronosporomycetes</taxon>
        <taxon>Peronosporales</taxon>
        <taxon>Peronosporaceae</taxon>
        <taxon>Phytophthora</taxon>
    </lineage>
</organism>
<protein>
    <recommendedName>
        <fullName evidence="5">RxLR effector protein</fullName>
    </recommendedName>
</protein>
<evidence type="ECO:0008006" key="5">
    <source>
        <dbReference type="Google" id="ProtNLM"/>
    </source>
</evidence>
<dbReference type="EMBL" id="JAACNO010001721">
    <property type="protein sequence ID" value="KAF4138184.1"/>
    <property type="molecule type" value="Genomic_DNA"/>
</dbReference>
<evidence type="ECO:0000313" key="4">
    <source>
        <dbReference type="Proteomes" id="UP000704712"/>
    </source>
</evidence>
<sequence>MRFANVLLAAVAILAATVPLNCANVINPKKGVTALRSNDAGDAHQAVSESTATEGRSLRVLARFKWVSDAAKAFKKKPMEFLRKFKEYRKWF</sequence>
<evidence type="ECO:0000313" key="3">
    <source>
        <dbReference type="EMBL" id="KAF4150057.1"/>
    </source>
</evidence>
<dbReference type="Proteomes" id="UP000704712">
    <property type="component" value="Unassembled WGS sequence"/>
</dbReference>
<feature type="chain" id="PRO_5036274435" description="RxLR effector protein" evidence="1">
    <location>
        <begin position="24"/>
        <end position="92"/>
    </location>
</feature>
<name>A0A8S9VCY0_PHYIN</name>
<keyword evidence="1" id="KW-0732">Signal</keyword>
<evidence type="ECO:0000313" key="2">
    <source>
        <dbReference type="EMBL" id="KAF4138184.1"/>
    </source>
</evidence>
<reference evidence="3" key="1">
    <citation type="submission" date="2020-03" db="EMBL/GenBank/DDBJ databases">
        <title>Hybrid Assembly of Korean Phytophthora infestans isolates.</title>
        <authorList>
            <person name="Prokchorchik M."/>
            <person name="Lee Y."/>
            <person name="Seo J."/>
            <person name="Cho J.-H."/>
            <person name="Park Y.-E."/>
            <person name="Jang D.-C."/>
            <person name="Im J.-S."/>
            <person name="Choi J.-G."/>
            <person name="Park H.-J."/>
            <person name="Lee G.-B."/>
            <person name="Lee Y.-G."/>
            <person name="Hong S.-Y."/>
            <person name="Cho K."/>
            <person name="Sohn K.H."/>
        </authorList>
    </citation>
    <scope>NUCLEOTIDE SEQUENCE</scope>
    <source>
        <strain evidence="3">KR_2_A2</strain>
    </source>
</reference>
<comment type="caution">
    <text evidence="3">The sequence shown here is derived from an EMBL/GenBank/DDBJ whole genome shotgun (WGS) entry which is preliminary data.</text>
</comment>
<evidence type="ECO:0000256" key="1">
    <source>
        <dbReference type="SAM" id="SignalP"/>
    </source>
</evidence>
<dbReference type="AlphaFoldDB" id="A0A8S9VCY0"/>
<gene>
    <name evidence="3" type="ORF">GN958_ATG00683</name>
    <name evidence="2" type="ORF">GN958_ATG12609</name>
</gene>
<proteinExistence type="predicted"/>
<dbReference type="EMBL" id="JAACNO010000100">
    <property type="protein sequence ID" value="KAF4150057.1"/>
    <property type="molecule type" value="Genomic_DNA"/>
</dbReference>
<accession>A0A8S9VCY0</accession>